<name>A0ACB9HUM8_9ASTR</name>
<keyword evidence="2" id="KW-1185">Reference proteome</keyword>
<proteinExistence type="predicted"/>
<dbReference type="Proteomes" id="UP001056120">
    <property type="component" value="Linkage Group LG11"/>
</dbReference>
<accession>A0ACB9HUM8</accession>
<gene>
    <name evidence="1" type="ORF">L1987_34428</name>
</gene>
<dbReference type="EMBL" id="CM042028">
    <property type="protein sequence ID" value="KAI3799138.1"/>
    <property type="molecule type" value="Genomic_DNA"/>
</dbReference>
<evidence type="ECO:0000313" key="1">
    <source>
        <dbReference type="EMBL" id="KAI3799138.1"/>
    </source>
</evidence>
<protein>
    <submittedName>
        <fullName evidence="1">Uncharacterized protein</fullName>
    </submittedName>
</protein>
<reference evidence="1 2" key="2">
    <citation type="journal article" date="2022" name="Mol. Ecol. Resour.">
        <title>The genomes of chicory, endive, great burdock and yacon provide insights into Asteraceae paleo-polyploidization history and plant inulin production.</title>
        <authorList>
            <person name="Fan W."/>
            <person name="Wang S."/>
            <person name="Wang H."/>
            <person name="Wang A."/>
            <person name="Jiang F."/>
            <person name="Liu H."/>
            <person name="Zhao H."/>
            <person name="Xu D."/>
            <person name="Zhang Y."/>
        </authorList>
    </citation>
    <scope>NUCLEOTIDE SEQUENCE [LARGE SCALE GENOMIC DNA]</scope>
    <source>
        <strain evidence="2">cv. Yunnan</strain>
        <tissue evidence="1">Leaves</tissue>
    </source>
</reference>
<reference evidence="2" key="1">
    <citation type="journal article" date="2022" name="Mol. Ecol. Resour.">
        <title>The genomes of chicory, endive, great burdock and yacon provide insights into Asteraceae palaeo-polyploidization history and plant inulin production.</title>
        <authorList>
            <person name="Fan W."/>
            <person name="Wang S."/>
            <person name="Wang H."/>
            <person name="Wang A."/>
            <person name="Jiang F."/>
            <person name="Liu H."/>
            <person name="Zhao H."/>
            <person name="Xu D."/>
            <person name="Zhang Y."/>
        </authorList>
    </citation>
    <scope>NUCLEOTIDE SEQUENCE [LARGE SCALE GENOMIC DNA]</scope>
    <source>
        <strain evidence="2">cv. Yunnan</strain>
    </source>
</reference>
<sequence length="210" mass="23701">MELFPQSTQAGASDDDDNQRGTILISTDEEESISQEIVIISDDGSEDPTTTKEGGDGSRRRRCVPRRRWTLLEDCKLVEVVASHRHKFLWKTIAPGFPHRTSNSCRLRWIKLFKPEDTFTENRWSEMGVLMGDGVMNQWRVMLAKNSPHFYANISANHPLKRSCVDPSVGNDVGDTSMDLSLSLATGHNQNSITAQQRPPLYDFFGTESE</sequence>
<evidence type="ECO:0000313" key="2">
    <source>
        <dbReference type="Proteomes" id="UP001056120"/>
    </source>
</evidence>
<comment type="caution">
    <text evidence="1">The sequence shown here is derived from an EMBL/GenBank/DDBJ whole genome shotgun (WGS) entry which is preliminary data.</text>
</comment>
<organism evidence="1 2">
    <name type="scientific">Smallanthus sonchifolius</name>
    <dbReference type="NCBI Taxonomy" id="185202"/>
    <lineage>
        <taxon>Eukaryota</taxon>
        <taxon>Viridiplantae</taxon>
        <taxon>Streptophyta</taxon>
        <taxon>Embryophyta</taxon>
        <taxon>Tracheophyta</taxon>
        <taxon>Spermatophyta</taxon>
        <taxon>Magnoliopsida</taxon>
        <taxon>eudicotyledons</taxon>
        <taxon>Gunneridae</taxon>
        <taxon>Pentapetalae</taxon>
        <taxon>asterids</taxon>
        <taxon>campanulids</taxon>
        <taxon>Asterales</taxon>
        <taxon>Asteraceae</taxon>
        <taxon>Asteroideae</taxon>
        <taxon>Heliantheae alliance</taxon>
        <taxon>Millerieae</taxon>
        <taxon>Smallanthus</taxon>
    </lineage>
</organism>